<evidence type="ECO:0000256" key="1">
    <source>
        <dbReference type="ARBA" id="ARBA00004429"/>
    </source>
</evidence>
<evidence type="ECO:0000256" key="2">
    <source>
        <dbReference type="ARBA" id="ARBA00005745"/>
    </source>
</evidence>
<comment type="caution">
    <text evidence="10">The sequence shown here is derived from an EMBL/GenBank/DDBJ whole genome shotgun (WGS) entry which is preliminary data.</text>
</comment>
<comment type="similarity">
    <text evidence="2">Belongs to the GSP F family.</text>
</comment>
<sequence length="396" mass="45565">MGIYRFRAIDLKGNLIRGKKSALKEVEFITAMRKEGLFILDYKLINNDNILKLFKKVTSMDIGVVCKQLGELLKAGVNIETALEVIENQKINYLIGDSLKTIRRDIEKGRTLFQSINKFSKIYPEFMRQMILIGEKSGNLEDIFLKLAKYYTDKHKIKKKIKNAIMYPLCVLIMTIIVTLFITFRIIPKFATNFIKLNKSIPIGIQRILRFNKIITSYKFYVIVFIIGIIVYKLYKKGYFQIVLEKIMFKSSLGLIYKEIYEINIIKSISILLDSGIPIINSLDIIVSSINNKVLKDRLLKVVCEIKEGHSLGDALKKEKMFNDFFISMISVGEKIGKIEELINNAVKIKEEDIENLISRIVKSIEPITIIILGGIITFIMMNILMPMMSTMDSII</sequence>
<evidence type="ECO:0000256" key="7">
    <source>
        <dbReference type="ARBA" id="ARBA00023136"/>
    </source>
</evidence>
<keyword evidence="6 8" id="KW-1133">Transmembrane helix</keyword>
<feature type="transmembrane region" description="Helical" evidence="8">
    <location>
        <begin position="218"/>
        <end position="235"/>
    </location>
</feature>
<gene>
    <name evidence="10" type="ORF">CLG_B1103</name>
</gene>
<dbReference type="InterPro" id="IPR042094">
    <property type="entry name" value="T2SS_GspF_sf"/>
</dbReference>
<reference evidence="10 11" key="1">
    <citation type="submission" date="2009-10" db="EMBL/GenBank/DDBJ databases">
        <authorList>
            <person name="Shrivastava S."/>
            <person name="Brinkac L.B."/>
            <person name="Brown J.L."/>
            <person name="Bruce D.B."/>
            <person name="Detter C."/>
            <person name="Green L.D."/>
            <person name="Munk C.A."/>
            <person name="Rogers Y.C."/>
            <person name="Tapia R."/>
            <person name="Saunders E.S."/>
            <person name="Sims D.R."/>
            <person name="Smith L.A."/>
            <person name="Smith T.J."/>
            <person name="Sutton G."/>
            <person name="Brettin T."/>
        </authorList>
    </citation>
    <scope>NUCLEOTIDE SEQUENCE [LARGE SCALE GENOMIC DNA]</scope>
    <source>
        <strain evidence="11">D str. 1873</strain>
    </source>
</reference>
<dbReference type="InterPro" id="IPR018076">
    <property type="entry name" value="T2SS_GspF_dom"/>
</dbReference>
<dbReference type="GO" id="GO:0005886">
    <property type="term" value="C:plasma membrane"/>
    <property type="evidence" value="ECO:0007669"/>
    <property type="project" value="UniProtKB-SubCell"/>
</dbReference>
<keyword evidence="7 8" id="KW-0472">Membrane</keyword>
<proteinExistence type="inferred from homology"/>
<evidence type="ECO:0000256" key="8">
    <source>
        <dbReference type="SAM" id="Phobius"/>
    </source>
</evidence>
<evidence type="ECO:0000256" key="3">
    <source>
        <dbReference type="ARBA" id="ARBA00022475"/>
    </source>
</evidence>
<keyword evidence="4" id="KW-0997">Cell inner membrane</keyword>
<evidence type="ECO:0000256" key="5">
    <source>
        <dbReference type="ARBA" id="ARBA00022692"/>
    </source>
</evidence>
<dbReference type="Proteomes" id="UP000006160">
    <property type="component" value="Unassembled WGS sequence"/>
</dbReference>
<evidence type="ECO:0000256" key="4">
    <source>
        <dbReference type="ARBA" id="ARBA00022519"/>
    </source>
</evidence>
<dbReference type="PANTHER" id="PTHR30012:SF0">
    <property type="entry name" value="TYPE II SECRETION SYSTEM PROTEIN F-RELATED"/>
    <property type="match status" value="1"/>
</dbReference>
<protein>
    <submittedName>
        <fullName evidence="10">Bacterial type II secretion system protein F</fullName>
    </submittedName>
</protein>
<dbReference type="PANTHER" id="PTHR30012">
    <property type="entry name" value="GENERAL SECRETION PATHWAY PROTEIN"/>
    <property type="match status" value="1"/>
</dbReference>
<name>A0A9P2G6G0_CLOBO</name>
<dbReference type="FunFam" id="1.20.81.30:FF:000001">
    <property type="entry name" value="Type II secretion system protein F"/>
    <property type="match status" value="1"/>
</dbReference>
<accession>A0A9P2G6G0</accession>
<organism evidence="10 11">
    <name type="scientific">Clostridium botulinum D str. 1873</name>
    <dbReference type="NCBI Taxonomy" id="592027"/>
    <lineage>
        <taxon>Bacteria</taxon>
        <taxon>Bacillati</taxon>
        <taxon>Bacillota</taxon>
        <taxon>Clostridia</taxon>
        <taxon>Eubacteriales</taxon>
        <taxon>Clostridiaceae</taxon>
        <taxon>Clostridium</taxon>
    </lineage>
</organism>
<dbReference type="Gene3D" id="1.20.81.30">
    <property type="entry name" value="Type II secretion system (T2SS), domain F"/>
    <property type="match status" value="2"/>
</dbReference>
<feature type="domain" description="Type II secretion system protein GspF" evidence="9">
    <location>
        <begin position="266"/>
        <end position="387"/>
    </location>
</feature>
<evidence type="ECO:0000256" key="6">
    <source>
        <dbReference type="ARBA" id="ARBA00022989"/>
    </source>
</evidence>
<evidence type="ECO:0000313" key="10">
    <source>
        <dbReference type="EMBL" id="EES90814.1"/>
    </source>
</evidence>
<dbReference type="AlphaFoldDB" id="A0A9P2G6G0"/>
<comment type="subcellular location">
    <subcellularLocation>
        <location evidence="1">Cell inner membrane</location>
        <topology evidence="1">Multi-pass membrane protein</topology>
    </subcellularLocation>
</comment>
<dbReference type="RefSeq" id="WP_003375327.1">
    <property type="nucleotide sequence ID" value="NZ_ACSJ01000007.1"/>
</dbReference>
<feature type="transmembrane region" description="Helical" evidence="8">
    <location>
        <begin position="164"/>
        <end position="187"/>
    </location>
</feature>
<evidence type="ECO:0000313" key="11">
    <source>
        <dbReference type="Proteomes" id="UP000006160"/>
    </source>
</evidence>
<feature type="domain" description="Type II secretion system protein GspF" evidence="9">
    <location>
        <begin position="66"/>
        <end position="188"/>
    </location>
</feature>
<evidence type="ECO:0000259" key="9">
    <source>
        <dbReference type="Pfam" id="PF00482"/>
    </source>
</evidence>
<feature type="transmembrane region" description="Helical" evidence="8">
    <location>
        <begin position="368"/>
        <end position="386"/>
    </location>
</feature>
<dbReference type="PRINTS" id="PR00812">
    <property type="entry name" value="BCTERIALGSPF"/>
</dbReference>
<dbReference type="InterPro" id="IPR003004">
    <property type="entry name" value="GspF/PilC"/>
</dbReference>
<keyword evidence="5 8" id="KW-0812">Transmembrane</keyword>
<keyword evidence="3" id="KW-1003">Cell membrane</keyword>
<dbReference type="Pfam" id="PF00482">
    <property type="entry name" value="T2SSF"/>
    <property type="match status" value="2"/>
</dbReference>
<dbReference type="EMBL" id="ACSJ01000007">
    <property type="protein sequence ID" value="EES90814.1"/>
    <property type="molecule type" value="Genomic_DNA"/>
</dbReference>